<evidence type="ECO:0000256" key="3">
    <source>
        <dbReference type="RuleBase" id="RU003560"/>
    </source>
</evidence>
<dbReference type="InterPro" id="IPR015421">
    <property type="entry name" value="PyrdxlP-dep_Trfase_major"/>
</dbReference>
<sequence length="508" mass="55506">MPSTSGPQSISDSDYGVIEFSKEDVEALVNEKLRIKNNFNYKLEGNYVTQLEILKKSMMKAKEDELNTIIMELRKNLEALQEKFTKEEVDKLEVLDSLSREKDSTIAAERFQVSLSEDLKRTQQDNASTNQKATNETPKNVEHEKAAAMENLSKLRGHYTSGQEQLTLSRGGDLQDPSAPTKTLDLPSSLEVGPATSSNGENAAALYSARSILTIAFQFPFESNLQDNVASMACQYVRSVISSVQRVAMAISPSGSGPTVGSKLSPTSPEAVTLAHWICQSYSYRSGAELLGAESTSSKGVLKSLWHHQDVILCCSLKDVPVFTFASLYVCESGWARYARDYSSCFARYQGVGGIMELTPGYLPAVYSAVKKAGGLCIDDELQSGFARTRSHFWGFEAHGVVPDIVNMAKGIGNRIPLGAVVTTPEIAKVLAHRSYFNTFGGNPVCTAAGLAVLNVIEKEKLQENALTVGSYLKQRLVSLKDKFEIIGDVRGRGPMLGVELVKKIVKQ</sequence>
<feature type="domain" description="MEKHLA" evidence="6">
    <location>
        <begin position="273"/>
        <end position="327"/>
    </location>
</feature>
<dbReference type="InterPro" id="IPR005814">
    <property type="entry name" value="Aminotrans_3"/>
</dbReference>
<keyword evidence="4" id="KW-0175">Coiled coil</keyword>
<dbReference type="GO" id="GO:0030170">
    <property type="term" value="F:pyridoxal phosphate binding"/>
    <property type="evidence" value="ECO:0007669"/>
    <property type="project" value="InterPro"/>
</dbReference>
<feature type="region of interest" description="Disordered" evidence="5">
    <location>
        <begin position="117"/>
        <end position="142"/>
    </location>
</feature>
<dbReference type="GO" id="GO:0008483">
    <property type="term" value="F:transaminase activity"/>
    <property type="evidence" value="ECO:0007669"/>
    <property type="project" value="UniProtKB-KW"/>
</dbReference>
<dbReference type="Gene3D" id="3.90.1150.10">
    <property type="entry name" value="Aspartate Aminotransferase, domain 1"/>
    <property type="match status" value="1"/>
</dbReference>
<dbReference type="InterPro" id="IPR015422">
    <property type="entry name" value="PyrdxlP-dep_Trfase_small"/>
</dbReference>
<dbReference type="GO" id="GO:0005739">
    <property type="term" value="C:mitochondrion"/>
    <property type="evidence" value="ECO:0007669"/>
    <property type="project" value="TreeGrafter"/>
</dbReference>
<dbReference type="InterPro" id="IPR015424">
    <property type="entry name" value="PyrdxlP-dep_Trfase"/>
</dbReference>
<evidence type="ECO:0000256" key="5">
    <source>
        <dbReference type="SAM" id="MobiDB-lite"/>
    </source>
</evidence>
<dbReference type="PANTHER" id="PTHR45688:SF16">
    <property type="entry name" value="ALANINE-GLYOXYLATE AMINOTRANSFERASE-LIKE PROTEIN"/>
    <property type="match status" value="1"/>
</dbReference>
<evidence type="ECO:0000259" key="6">
    <source>
        <dbReference type="Pfam" id="PF08670"/>
    </source>
</evidence>
<protein>
    <submittedName>
        <fullName evidence="7">Alanine--glyoxylate aminotransferase 2 homolog 3 mitochondrial</fullName>
    </submittedName>
</protein>
<keyword evidence="8" id="KW-1185">Reference proteome</keyword>
<evidence type="ECO:0000256" key="2">
    <source>
        <dbReference type="ARBA" id="ARBA00022898"/>
    </source>
</evidence>
<keyword evidence="2 3" id="KW-0663">Pyridoxal phosphate</keyword>
<feature type="compositionally biased region" description="Polar residues" evidence="5">
    <location>
        <begin position="124"/>
        <end position="138"/>
    </location>
</feature>
<dbReference type="PANTHER" id="PTHR45688">
    <property type="match status" value="1"/>
</dbReference>
<accession>A0A830DF66</accession>
<dbReference type="Gene3D" id="3.40.640.10">
    <property type="entry name" value="Type I PLP-dependent aspartate aminotransferase-like (Major domain)"/>
    <property type="match status" value="1"/>
</dbReference>
<reference evidence="7" key="1">
    <citation type="submission" date="2020-07" db="EMBL/GenBank/DDBJ databases">
        <title>Ethylene signaling mediates host invasion by parasitic plants.</title>
        <authorList>
            <person name="Yoshida S."/>
        </authorList>
    </citation>
    <scope>NUCLEOTIDE SEQUENCE</scope>
    <source>
        <strain evidence="7">Okayama</strain>
    </source>
</reference>
<feature type="coiled-coil region" evidence="4">
    <location>
        <begin position="63"/>
        <end position="90"/>
    </location>
</feature>
<proteinExistence type="inferred from homology"/>
<dbReference type="Proteomes" id="UP000653305">
    <property type="component" value="Unassembled WGS sequence"/>
</dbReference>
<dbReference type="SUPFAM" id="SSF53383">
    <property type="entry name" value="PLP-dependent transferases"/>
    <property type="match status" value="1"/>
</dbReference>
<evidence type="ECO:0000313" key="8">
    <source>
        <dbReference type="Proteomes" id="UP000653305"/>
    </source>
</evidence>
<evidence type="ECO:0000256" key="1">
    <source>
        <dbReference type="ARBA" id="ARBA00008954"/>
    </source>
</evidence>
<dbReference type="OrthoDB" id="1732751at2759"/>
<keyword evidence="7" id="KW-0808">Transferase</keyword>
<keyword evidence="7" id="KW-0032">Aminotransferase</keyword>
<dbReference type="Pfam" id="PF08670">
    <property type="entry name" value="MEKHLA"/>
    <property type="match status" value="1"/>
</dbReference>
<feature type="region of interest" description="Disordered" evidence="5">
    <location>
        <begin position="159"/>
        <end position="199"/>
    </location>
</feature>
<dbReference type="EMBL" id="BMAC01000981">
    <property type="protein sequence ID" value="GFQ04852.1"/>
    <property type="molecule type" value="Genomic_DNA"/>
</dbReference>
<dbReference type="InterPro" id="IPR013978">
    <property type="entry name" value="MEKHLA"/>
</dbReference>
<name>A0A830DF66_9LAMI</name>
<evidence type="ECO:0000313" key="7">
    <source>
        <dbReference type="EMBL" id="GFQ04852.1"/>
    </source>
</evidence>
<evidence type="ECO:0000256" key="4">
    <source>
        <dbReference type="SAM" id="Coils"/>
    </source>
</evidence>
<organism evidence="7 8">
    <name type="scientific">Phtheirospermum japonicum</name>
    <dbReference type="NCBI Taxonomy" id="374723"/>
    <lineage>
        <taxon>Eukaryota</taxon>
        <taxon>Viridiplantae</taxon>
        <taxon>Streptophyta</taxon>
        <taxon>Embryophyta</taxon>
        <taxon>Tracheophyta</taxon>
        <taxon>Spermatophyta</taxon>
        <taxon>Magnoliopsida</taxon>
        <taxon>eudicotyledons</taxon>
        <taxon>Gunneridae</taxon>
        <taxon>Pentapetalae</taxon>
        <taxon>asterids</taxon>
        <taxon>lamiids</taxon>
        <taxon>Lamiales</taxon>
        <taxon>Orobanchaceae</taxon>
        <taxon>Orobanchaceae incertae sedis</taxon>
        <taxon>Phtheirospermum</taxon>
    </lineage>
</organism>
<comment type="similarity">
    <text evidence="1 3">Belongs to the class-III pyridoxal-phosphate-dependent aminotransferase family.</text>
</comment>
<gene>
    <name evidence="7" type="ORF">PHJA_002629300</name>
</gene>
<dbReference type="AlphaFoldDB" id="A0A830DF66"/>
<comment type="caution">
    <text evidence="7">The sequence shown here is derived from an EMBL/GenBank/DDBJ whole genome shotgun (WGS) entry which is preliminary data.</text>
</comment>
<dbReference type="Pfam" id="PF00202">
    <property type="entry name" value="Aminotran_3"/>
    <property type="match status" value="1"/>
</dbReference>